<evidence type="ECO:0000313" key="1">
    <source>
        <dbReference type="EMBL" id="GAA0463938.1"/>
    </source>
</evidence>
<gene>
    <name evidence="1" type="ORF">GCM10009096_00500</name>
</gene>
<organism evidence="1 2">
    <name type="scientific">Parasphingorhabdus litoris</name>
    <dbReference type="NCBI Taxonomy" id="394733"/>
    <lineage>
        <taxon>Bacteria</taxon>
        <taxon>Pseudomonadati</taxon>
        <taxon>Pseudomonadota</taxon>
        <taxon>Alphaproteobacteria</taxon>
        <taxon>Sphingomonadales</taxon>
        <taxon>Sphingomonadaceae</taxon>
        <taxon>Parasphingorhabdus</taxon>
    </lineage>
</organism>
<dbReference type="EMBL" id="BAAAEM010000002">
    <property type="protein sequence ID" value="GAA0463938.1"/>
    <property type="molecule type" value="Genomic_DNA"/>
</dbReference>
<name>A0ABN0ZZK1_9SPHN</name>
<dbReference type="Proteomes" id="UP001500713">
    <property type="component" value="Unassembled WGS sequence"/>
</dbReference>
<reference evidence="1 2" key="1">
    <citation type="journal article" date="2019" name="Int. J. Syst. Evol. Microbiol.">
        <title>The Global Catalogue of Microorganisms (GCM) 10K type strain sequencing project: providing services to taxonomists for standard genome sequencing and annotation.</title>
        <authorList>
            <consortium name="The Broad Institute Genomics Platform"/>
            <consortium name="The Broad Institute Genome Sequencing Center for Infectious Disease"/>
            <person name="Wu L."/>
            <person name="Ma J."/>
        </authorList>
    </citation>
    <scope>NUCLEOTIDE SEQUENCE [LARGE SCALE GENOMIC DNA]</scope>
    <source>
        <strain evidence="1 2">JCM 14162</strain>
    </source>
</reference>
<protein>
    <recommendedName>
        <fullName evidence="3">General secretion pathway protein GspM</fullName>
    </recommendedName>
</protein>
<comment type="caution">
    <text evidence="1">The sequence shown here is derived from an EMBL/GenBank/DDBJ whole genome shotgun (WGS) entry which is preliminary data.</text>
</comment>
<sequence length="177" mass="19400">MIAALSQFSPLTRKILALGLLILGLLLVWRLIVSPLAAQMESSLTELDDARFQRLRLENLQARPQPEEAEALPADIVFSAESREEAVSGLSSHISGLAAQNDLQVANITSRPGAETDKLLAFDFALIGEEVSVTRFINQAERGSPMIRFRSWQIEAGNDSDPNLQFSGQVVAAWMKP</sequence>
<proteinExistence type="predicted"/>
<evidence type="ECO:0008006" key="3">
    <source>
        <dbReference type="Google" id="ProtNLM"/>
    </source>
</evidence>
<keyword evidence="2" id="KW-1185">Reference proteome</keyword>
<accession>A0ABN0ZZK1</accession>
<evidence type="ECO:0000313" key="2">
    <source>
        <dbReference type="Proteomes" id="UP001500713"/>
    </source>
</evidence>